<organism evidence="2 3">
    <name type="scientific">Paenibacillus piri</name>
    <dbReference type="NCBI Taxonomy" id="2547395"/>
    <lineage>
        <taxon>Bacteria</taxon>
        <taxon>Bacillati</taxon>
        <taxon>Bacillota</taxon>
        <taxon>Bacilli</taxon>
        <taxon>Bacillales</taxon>
        <taxon>Paenibacillaceae</taxon>
        <taxon>Paenibacillus</taxon>
    </lineage>
</organism>
<dbReference type="EMBL" id="SMRT01000004">
    <property type="protein sequence ID" value="TDF98125.1"/>
    <property type="molecule type" value="Genomic_DNA"/>
</dbReference>
<keyword evidence="3" id="KW-1185">Reference proteome</keyword>
<dbReference type="Pfam" id="PF07876">
    <property type="entry name" value="Dabb"/>
    <property type="match status" value="1"/>
</dbReference>
<dbReference type="PROSITE" id="PS51502">
    <property type="entry name" value="S_R_A_B_BARREL"/>
    <property type="match status" value="1"/>
</dbReference>
<evidence type="ECO:0000313" key="2">
    <source>
        <dbReference type="EMBL" id="TDF98125.1"/>
    </source>
</evidence>
<dbReference type="OrthoDB" id="9808130at2"/>
<dbReference type="SMART" id="SM00886">
    <property type="entry name" value="Dabb"/>
    <property type="match status" value="1"/>
</dbReference>
<dbReference type="InterPro" id="IPR011008">
    <property type="entry name" value="Dimeric_a/b-barrel"/>
</dbReference>
<feature type="domain" description="Stress-response A/B barrel" evidence="1">
    <location>
        <begin position="6"/>
        <end position="98"/>
    </location>
</feature>
<dbReference type="SUPFAM" id="SSF54909">
    <property type="entry name" value="Dimeric alpha+beta barrel"/>
    <property type="match status" value="1"/>
</dbReference>
<evidence type="ECO:0000313" key="3">
    <source>
        <dbReference type="Proteomes" id="UP000295636"/>
    </source>
</evidence>
<sequence length="102" mass="12096">MVSVPIKHMVVFTLKYEFDMVETKMFLEKSAAILSAIPQVQQFEAFRQVSEKTDYDFGFSMVFADRAAYQAYNEHPAHVDYVKQLWEKEVLRFQEIDFEQLT</sequence>
<dbReference type="Proteomes" id="UP000295636">
    <property type="component" value="Unassembled WGS sequence"/>
</dbReference>
<protein>
    <submittedName>
        <fullName evidence="2">Dabb family protein</fullName>
    </submittedName>
</protein>
<name>A0A4R5KSX6_9BACL</name>
<accession>A0A4R5KSX6</accession>
<reference evidence="2 3" key="1">
    <citation type="submission" date="2019-03" db="EMBL/GenBank/DDBJ databases">
        <title>This is whole genome sequence of Paenibacillus sp MS74 strain.</title>
        <authorList>
            <person name="Trinh H.N."/>
        </authorList>
    </citation>
    <scope>NUCLEOTIDE SEQUENCE [LARGE SCALE GENOMIC DNA]</scope>
    <source>
        <strain evidence="2 3">MS74</strain>
    </source>
</reference>
<dbReference type="AlphaFoldDB" id="A0A4R5KSX6"/>
<gene>
    <name evidence="2" type="ORF">E1757_11515</name>
</gene>
<comment type="caution">
    <text evidence="2">The sequence shown here is derived from an EMBL/GenBank/DDBJ whole genome shotgun (WGS) entry which is preliminary data.</text>
</comment>
<proteinExistence type="predicted"/>
<dbReference type="InterPro" id="IPR013097">
    <property type="entry name" value="Dabb"/>
</dbReference>
<evidence type="ECO:0000259" key="1">
    <source>
        <dbReference type="PROSITE" id="PS51502"/>
    </source>
</evidence>
<dbReference type="Gene3D" id="3.30.70.100">
    <property type="match status" value="1"/>
</dbReference>